<evidence type="ECO:0000256" key="1">
    <source>
        <dbReference type="SAM" id="Phobius"/>
    </source>
</evidence>
<gene>
    <name evidence="4" type="ORF">ABLG96_00045</name>
</gene>
<protein>
    <submittedName>
        <fullName evidence="4">Molybdopterin-dependent oxidoreductase</fullName>
    </submittedName>
</protein>
<dbReference type="EMBL" id="CP159218">
    <property type="protein sequence ID" value="XCG63789.1"/>
    <property type="molecule type" value="Genomic_DNA"/>
</dbReference>
<dbReference type="AlphaFoldDB" id="A0AAU8DSH8"/>
<reference evidence="4" key="1">
    <citation type="submission" date="2024-05" db="EMBL/GenBank/DDBJ databases">
        <authorList>
            <person name="Cai S.Y."/>
            <person name="Jin L.M."/>
            <person name="Li H.R."/>
        </authorList>
    </citation>
    <scope>NUCLEOTIDE SEQUENCE</scope>
    <source>
        <strain evidence="4">A5-74</strain>
    </source>
</reference>
<sequence length="341" mass="36596">MNLKTLFRRAGRRTNIALFAVVIGAFLSGWAAFAAGTAVPATSATVAHGVFGIGVVLLVPWKSVVISRAPAIRWASLALLVLILLCVVAGFVQVFVGYRFFLGVTPIQVHVGAALIAVPLFAWHVIRHRRRQRLQRRDLSRRALLRTAAFTAAAGGSWLAMEGVGSWTGSPAASRIATGSHELAAADIPATIWLLDSVPVLDPATHRLMIGDHTWSVAELDALAAAESLAVAARLDCTSGWYADASWIGVPLDRLLDNTSPSAGSSIEVVSTTGYTRHFPVAEAGALWLVTRRNGVPLGVGTGAPVRLVAPGRRGFWWVKWVATVRVSDRPDWWQPPFPLQ</sequence>
<feature type="transmembrane region" description="Helical" evidence="1">
    <location>
        <begin position="107"/>
        <end position="126"/>
    </location>
</feature>
<feature type="domain" description="Oxidoreductase molybdopterin-binding" evidence="3">
    <location>
        <begin position="197"/>
        <end position="331"/>
    </location>
</feature>
<evidence type="ECO:0000256" key="2">
    <source>
        <dbReference type="SAM" id="SignalP"/>
    </source>
</evidence>
<dbReference type="Pfam" id="PF00174">
    <property type="entry name" value="Oxidored_molyb"/>
    <property type="match status" value="1"/>
</dbReference>
<feature type="transmembrane region" description="Helical" evidence="1">
    <location>
        <begin position="77"/>
        <end position="101"/>
    </location>
</feature>
<feature type="chain" id="PRO_5043605380" evidence="2">
    <location>
        <begin position="35"/>
        <end position="341"/>
    </location>
</feature>
<keyword evidence="2" id="KW-0732">Signal</keyword>
<dbReference type="SUPFAM" id="SSF56524">
    <property type="entry name" value="Oxidoreductase molybdopterin-binding domain"/>
    <property type="match status" value="1"/>
</dbReference>
<name>A0AAU8DSH8_9ACTN</name>
<proteinExistence type="predicted"/>
<evidence type="ECO:0000259" key="3">
    <source>
        <dbReference type="Pfam" id="PF00174"/>
    </source>
</evidence>
<evidence type="ECO:0000313" key="4">
    <source>
        <dbReference type="EMBL" id="XCG63789.1"/>
    </source>
</evidence>
<organism evidence="4">
    <name type="scientific">Nakamurella sp. A5-74</name>
    <dbReference type="NCBI Taxonomy" id="3158264"/>
    <lineage>
        <taxon>Bacteria</taxon>
        <taxon>Bacillati</taxon>
        <taxon>Actinomycetota</taxon>
        <taxon>Actinomycetes</taxon>
        <taxon>Nakamurellales</taxon>
        <taxon>Nakamurellaceae</taxon>
        <taxon>Nakamurella</taxon>
    </lineage>
</organism>
<keyword evidence="1" id="KW-0472">Membrane</keyword>
<dbReference type="InterPro" id="IPR000572">
    <property type="entry name" value="OxRdtase_Mopterin-bd_dom"/>
</dbReference>
<feature type="transmembrane region" description="Helical" evidence="1">
    <location>
        <begin position="147"/>
        <end position="167"/>
    </location>
</feature>
<keyword evidence="1" id="KW-0812">Transmembrane</keyword>
<dbReference type="InterPro" id="IPR036374">
    <property type="entry name" value="OxRdtase_Mopterin-bd_sf"/>
</dbReference>
<dbReference type="RefSeq" id="WP_353649404.1">
    <property type="nucleotide sequence ID" value="NZ_CP159218.1"/>
</dbReference>
<dbReference type="Gene3D" id="3.90.420.10">
    <property type="entry name" value="Oxidoreductase, molybdopterin-binding domain"/>
    <property type="match status" value="1"/>
</dbReference>
<keyword evidence="1" id="KW-1133">Transmembrane helix</keyword>
<feature type="transmembrane region" description="Helical" evidence="1">
    <location>
        <begin position="44"/>
        <end position="65"/>
    </location>
</feature>
<accession>A0AAU8DSH8</accession>
<feature type="signal peptide" evidence="2">
    <location>
        <begin position="1"/>
        <end position="34"/>
    </location>
</feature>